<organism>
    <name type="scientific">Culex quinquefasciatus</name>
    <name type="common">Southern house mosquito</name>
    <name type="synonym">Culex pungens</name>
    <dbReference type="NCBI Taxonomy" id="7176"/>
    <lineage>
        <taxon>Eukaryota</taxon>
        <taxon>Metazoa</taxon>
        <taxon>Ecdysozoa</taxon>
        <taxon>Arthropoda</taxon>
        <taxon>Hexapoda</taxon>
        <taxon>Insecta</taxon>
        <taxon>Pterygota</taxon>
        <taxon>Neoptera</taxon>
        <taxon>Endopterygota</taxon>
        <taxon>Diptera</taxon>
        <taxon>Nematocera</taxon>
        <taxon>Culicoidea</taxon>
        <taxon>Culicidae</taxon>
        <taxon>Culicinae</taxon>
        <taxon>Culicini</taxon>
        <taxon>Culex</taxon>
        <taxon>Culex</taxon>
    </lineage>
</organism>
<reference evidence="2" key="2">
    <citation type="submission" date="2021-02" db="UniProtKB">
        <authorList>
            <consortium name="EnsemblMetazoa"/>
        </authorList>
    </citation>
    <scope>IDENTIFICATION</scope>
    <source>
        <strain evidence="2">JHB</strain>
    </source>
</reference>
<gene>
    <name evidence="2" type="primary">6051631</name>
    <name evidence="1" type="ORF">CpipJ_CPIJ017810</name>
</gene>
<dbReference type="OrthoDB" id="6766775at2759"/>
<dbReference type="EnsemblMetazoa" id="CPIJ017810-RA">
    <property type="protein sequence ID" value="CPIJ017810-PA"/>
    <property type="gene ID" value="CPIJ017810"/>
</dbReference>
<evidence type="ECO:0000313" key="2">
    <source>
        <dbReference type="EnsemblMetazoa" id="CPIJ017810-PA"/>
    </source>
</evidence>
<dbReference type="EMBL" id="DS232831">
    <property type="protein sequence ID" value="EDS25968.1"/>
    <property type="molecule type" value="Genomic_DNA"/>
</dbReference>
<dbReference type="KEGG" id="cqu:CpipJ_CPIJ017810"/>
<name>B0XEH1_CULQU</name>
<protein>
    <submittedName>
        <fullName evidence="1">Nuclear lamin L1 alpha</fullName>
    </submittedName>
</protein>
<evidence type="ECO:0000313" key="3">
    <source>
        <dbReference type="Proteomes" id="UP000002320"/>
    </source>
</evidence>
<evidence type="ECO:0000313" key="1">
    <source>
        <dbReference type="EMBL" id="EDS25968.1"/>
    </source>
</evidence>
<dbReference type="Proteomes" id="UP000002320">
    <property type="component" value="Unassembled WGS sequence"/>
</dbReference>
<accession>B0XEH1</accession>
<sequence>MTIYYRPGKEQKGERDSFRFEHFEAVDPSKSLSRLSARMFSLISDTSFSRRELDCQENGVHSKRESELESVLEESYQRQKKAAHDLKVKTDALWELDRHIKKIHREIAWIRKDEGDTLNHTVKPTSSTPSVVVSKGHKLLLTSFTNTSSQLVVLLIRRS</sequence>
<keyword evidence="3" id="KW-1185">Reference proteome</keyword>
<proteinExistence type="predicted"/>
<dbReference type="VEuPathDB" id="VectorBase:CPIJ017810"/>
<dbReference type="STRING" id="7176.B0XEH1"/>
<dbReference type="HOGENOM" id="CLU_1662520_0_0_1"/>
<dbReference type="InParanoid" id="B0XEH1"/>
<dbReference type="AlphaFoldDB" id="B0XEH1"/>
<dbReference type="VEuPathDB" id="VectorBase:CQUJHB013999"/>
<reference evidence="1" key="1">
    <citation type="submission" date="2007-03" db="EMBL/GenBank/DDBJ databases">
        <title>Annotation of Culex pipiens quinquefasciatus.</title>
        <authorList>
            <consortium name="The Broad Institute Genome Sequencing Platform"/>
            <person name="Atkinson P.W."/>
            <person name="Hemingway J."/>
            <person name="Christensen B.M."/>
            <person name="Higgs S."/>
            <person name="Kodira C."/>
            <person name="Hannick L."/>
            <person name="Megy K."/>
            <person name="O'Leary S."/>
            <person name="Pearson M."/>
            <person name="Haas B.J."/>
            <person name="Mauceli E."/>
            <person name="Wortman J.R."/>
            <person name="Lee N.H."/>
            <person name="Guigo R."/>
            <person name="Stanke M."/>
            <person name="Alvarado L."/>
            <person name="Amedeo P."/>
            <person name="Antoine C.H."/>
            <person name="Arensburger P."/>
            <person name="Bidwell S.L."/>
            <person name="Crawford M."/>
            <person name="Camaro F."/>
            <person name="Devon K."/>
            <person name="Engels R."/>
            <person name="Hammond M."/>
            <person name="Howarth C."/>
            <person name="Koehrsen M."/>
            <person name="Lawson D."/>
            <person name="Montgomery P."/>
            <person name="Nene V."/>
            <person name="Nusbaum C."/>
            <person name="Puiu D."/>
            <person name="Romero-Severson J."/>
            <person name="Severson D.W."/>
            <person name="Shumway M."/>
            <person name="Sisk P."/>
            <person name="Stolte C."/>
            <person name="Zeng Q."/>
            <person name="Eisenstadt E."/>
            <person name="Fraser-Liggett C."/>
            <person name="Strausberg R."/>
            <person name="Galagan J."/>
            <person name="Birren B."/>
            <person name="Collins F.H."/>
        </authorList>
    </citation>
    <scope>NUCLEOTIDE SEQUENCE [LARGE SCALE GENOMIC DNA]</scope>
    <source>
        <strain evidence="1">JHB</strain>
    </source>
</reference>